<dbReference type="GO" id="GO:0005524">
    <property type="term" value="F:ATP binding"/>
    <property type="evidence" value="ECO:0007669"/>
    <property type="project" value="UniProtKB-KW"/>
</dbReference>
<dbReference type="Pfam" id="PF02518">
    <property type="entry name" value="HATPase_c"/>
    <property type="match status" value="1"/>
</dbReference>
<evidence type="ECO:0000256" key="3">
    <source>
        <dbReference type="ARBA" id="ARBA00021495"/>
    </source>
</evidence>
<dbReference type="InterPro" id="IPR004358">
    <property type="entry name" value="Sig_transdc_His_kin-like_C"/>
</dbReference>
<evidence type="ECO:0000256" key="7">
    <source>
        <dbReference type="ARBA" id="ARBA00022741"/>
    </source>
</evidence>
<dbReference type="InterPro" id="IPR036097">
    <property type="entry name" value="HisK_dim/P_sf"/>
</dbReference>
<proteinExistence type="predicted"/>
<evidence type="ECO:0000256" key="12">
    <source>
        <dbReference type="PROSITE-ProRule" id="PRU00110"/>
    </source>
</evidence>
<feature type="domain" description="HPt" evidence="16">
    <location>
        <begin position="1"/>
        <end position="105"/>
    </location>
</feature>
<dbReference type="PROSITE" id="PS50109">
    <property type="entry name" value="HIS_KIN"/>
    <property type="match status" value="1"/>
</dbReference>
<dbReference type="SMART" id="SM01231">
    <property type="entry name" value="H-kinase_dim"/>
    <property type="match status" value="1"/>
</dbReference>
<feature type="compositionally biased region" description="Low complexity" evidence="13">
    <location>
        <begin position="307"/>
        <end position="322"/>
    </location>
</feature>
<evidence type="ECO:0000256" key="11">
    <source>
        <dbReference type="ARBA" id="ARBA00035100"/>
    </source>
</evidence>
<evidence type="ECO:0000256" key="6">
    <source>
        <dbReference type="ARBA" id="ARBA00022679"/>
    </source>
</evidence>
<feature type="domain" description="CheW-like" evidence="15">
    <location>
        <begin position="657"/>
        <end position="792"/>
    </location>
</feature>
<evidence type="ECO:0000256" key="4">
    <source>
        <dbReference type="ARBA" id="ARBA00022500"/>
    </source>
</evidence>
<keyword evidence="5 12" id="KW-0597">Phosphoprotein</keyword>
<feature type="modified residue" description="Phosphohistidine" evidence="12">
    <location>
        <position position="48"/>
    </location>
</feature>
<evidence type="ECO:0000259" key="16">
    <source>
        <dbReference type="PROSITE" id="PS50894"/>
    </source>
</evidence>
<feature type="compositionally biased region" description="Polar residues" evidence="13">
    <location>
        <begin position="352"/>
        <end position="363"/>
    </location>
</feature>
<dbReference type="Pfam" id="PF01584">
    <property type="entry name" value="CheW"/>
    <property type="match status" value="1"/>
</dbReference>
<dbReference type="SUPFAM" id="SSF55874">
    <property type="entry name" value="ATPase domain of HSP90 chaperone/DNA topoisomerase II/histidine kinase"/>
    <property type="match status" value="1"/>
</dbReference>
<dbReference type="Gene3D" id="1.20.120.160">
    <property type="entry name" value="HPT domain"/>
    <property type="match status" value="1"/>
</dbReference>
<comment type="catalytic activity">
    <reaction evidence="1">
        <text>ATP + protein L-histidine = ADP + protein N-phospho-L-histidine.</text>
        <dbReference type="EC" id="2.7.13.3"/>
    </reaction>
</comment>
<dbReference type="EMBL" id="CP036272">
    <property type="protein sequence ID" value="QDT61520.1"/>
    <property type="molecule type" value="Genomic_DNA"/>
</dbReference>
<organism evidence="17 18">
    <name type="scientific">Stieleria bergensis</name>
    <dbReference type="NCBI Taxonomy" id="2528025"/>
    <lineage>
        <taxon>Bacteria</taxon>
        <taxon>Pseudomonadati</taxon>
        <taxon>Planctomycetota</taxon>
        <taxon>Planctomycetia</taxon>
        <taxon>Pirellulales</taxon>
        <taxon>Pirellulaceae</taxon>
        <taxon>Stieleria</taxon>
    </lineage>
</organism>
<dbReference type="AlphaFoldDB" id="A0A517SZE6"/>
<keyword evidence="9" id="KW-0067">ATP-binding</keyword>
<protein>
    <recommendedName>
        <fullName evidence="3">Chemotaxis protein CheA</fullName>
        <ecNumber evidence="2">2.7.13.3</ecNumber>
    </recommendedName>
</protein>
<feature type="region of interest" description="Disordered" evidence="13">
    <location>
        <begin position="342"/>
        <end position="405"/>
    </location>
</feature>
<dbReference type="InterPro" id="IPR036641">
    <property type="entry name" value="HPT_dom_sf"/>
</dbReference>
<dbReference type="PRINTS" id="PR00344">
    <property type="entry name" value="BCTRLSENSOR"/>
</dbReference>
<dbReference type="InterPro" id="IPR004105">
    <property type="entry name" value="CheA-like_dim"/>
</dbReference>
<gene>
    <name evidence="17" type="primary">cheA_3</name>
    <name evidence="17" type="ORF">SV7mr_40570</name>
</gene>
<dbReference type="InterPro" id="IPR037006">
    <property type="entry name" value="CheA-like_homodim_sf"/>
</dbReference>
<dbReference type="Pfam" id="PF02895">
    <property type="entry name" value="H-kinase_dim"/>
    <property type="match status" value="1"/>
</dbReference>
<accession>A0A517SZE6</accession>
<feature type="domain" description="Histidine kinase" evidence="14">
    <location>
        <begin position="451"/>
        <end position="655"/>
    </location>
</feature>
<feature type="region of interest" description="Disordered" evidence="13">
    <location>
        <begin position="797"/>
        <end position="846"/>
    </location>
</feature>
<dbReference type="InterPro" id="IPR002545">
    <property type="entry name" value="CheW-lke_dom"/>
</dbReference>
<dbReference type="PANTHER" id="PTHR43395:SF10">
    <property type="entry name" value="CHEMOTAXIS PROTEIN CHEA"/>
    <property type="match status" value="1"/>
</dbReference>
<dbReference type="SUPFAM" id="SSF47384">
    <property type="entry name" value="Homodimeric domain of signal transducing histidine kinase"/>
    <property type="match status" value="1"/>
</dbReference>
<feature type="compositionally biased region" description="Low complexity" evidence="13">
    <location>
        <begin position="367"/>
        <end position="403"/>
    </location>
</feature>
<dbReference type="EC" id="2.7.13.3" evidence="2"/>
<dbReference type="FunFam" id="3.30.565.10:FF:000016">
    <property type="entry name" value="Chemotaxis protein CheA, putative"/>
    <property type="match status" value="1"/>
</dbReference>
<dbReference type="SMART" id="SM00260">
    <property type="entry name" value="CheW"/>
    <property type="match status" value="1"/>
</dbReference>
<dbReference type="Proteomes" id="UP000315003">
    <property type="component" value="Chromosome"/>
</dbReference>
<dbReference type="SMART" id="SM00073">
    <property type="entry name" value="HPT"/>
    <property type="match status" value="1"/>
</dbReference>
<dbReference type="OrthoDB" id="9803176at2"/>
<keyword evidence="4" id="KW-0145">Chemotaxis</keyword>
<feature type="region of interest" description="Disordered" evidence="13">
    <location>
        <begin position="287"/>
        <end position="322"/>
    </location>
</feature>
<dbReference type="FunFam" id="2.30.30.40:FF:000048">
    <property type="entry name" value="Chemotaxis protein CheA, putative"/>
    <property type="match status" value="1"/>
</dbReference>
<keyword evidence="6 17" id="KW-0808">Transferase</keyword>
<keyword evidence="8" id="KW-0418">Kinase</keyword>
<dbReference type="RefSeq" id="WP_145275645.1">
    <property type="nucleotide sequence ID" value="NZ_CP036272.1"/>
</dbReference>
<evidence type="ECO:0000313" key="17">
    <source>
        <dbReference type="EMBL" id="QDT61520.1"/>
    </source>
</evidence>
<keyword evidence="7" id="KW-0547">Nucleotide-binding</keyword>
<dbReference type="InterPro" id="IPR036061">
    <property type="entry name" value="CheW-like_dom_sf"/>
</dbReference>
<feature type="compositionally biased region" description="Polar residues" evidence="13">
    <location>
        <begin position="156"/>
        <end position="168"/>
    </location>
</feature>
<evidence type="ECO:0000256" key="5">
    <source>
        <dbReference type="ARBA" id="ARBA00022553"/>
    </source>
</evidence>
<dbReference type="InterPro" id="IPR005467">
    <property type="entry name" value="His_kinase_dom"/>
</dbReference>
<dbReference type="Gene3D" id="2.30.30.40">
    <property type="entry name" value="SH3 Domains"/>
    <property type="match status" value="1"/>
</dbReference>
<evidence type="ECO:0000256" key="10">
    <source>
        <dbReference type="ARBA" id="ARBA00023012"/>
    </source>
</evidence>
<name>A0A517SZE6_9BACT</name>
<dbReference type="SMART" id="SM00387">
    <property type="entry name" value="HATPase_c"/>
    <property type="match status" value="1"/>
</dbReference>
<keyword evidence="18" id="KW-1185">Reference proteome</keyword>
<dbReference type="InterPro" id="IPR003594">
    <property type="entry name" value="HATPase_dom"/>
</dbReference>
<dbReference type="GO" id="GO:0005737">
    <property type="term" value="C:cytoplasm"/>
    <property type="evidence" value="ECO:0007669"/>
    <property type="project" value="InterPro"/>
</dbReference>
<dbReference type="InterPro" id="IPR008207">
    <property type="entry name" value="Sig_transdc_His_kin_Hpt_dom"/>
</dbReference>
<dbReference type="PANTHER" id="PTHR43395">
    <property type="entry name" value="SENSOR HISTIDINE KINASE CHEA"/>
    <property type="match status" value="1"/>
</dbReference>
<dbReference type="GO" id="GO:0006935">
    <property type="term" value="P:chemotaxis"/>
    <property type="evidence" value="ECO:0007669"/>
    <property type="project" value="UniProtKB-KW"/>
</dbReference>
<evidence type="ECO:0000313" key="18">
    <source>
        <dbReference type="Proteomes" id="UP000315003"/>
    </source>
</evidence>
<feature type="region of interest" description="Disordered" evidence="13">
    <location>
        <begin position="130"/>
        <end position="195"/>
    </location>
</feature>
<sequence length="846" mass="90813">MQIDLSAFHAAFFDEAHDHLETMEASLLRIESEADDEELLNEIFRAAHSIKGASGTFGFHDIGNFTHVLENLLDHLRQGNLAVNSDLVGALFESLDVLTGLVAAAQDGSDIPENIDQVVQRLHAINADGDAPEPAAVQSEAADCETNESPTPPAASETNSKSMEQASESGADPTGGQPVETAANEQPPQSESQDDAKRWKIFLRPATDYFQFGQDALLLLRELAELGRFESVELHQDELPPFDKLEPESCHLAWTVILQTNADQETIQDVFMFLDDDSQLTITPLGQSTLTESESVGDPTRDAVAQTTPEPTTTASETEPSTETIAEDINEQLEQLSADLTTASDKPEPATTAPSPLAESTANAAEPSASQPTTASEAATPAQATPAKPAAKAKPAAAKNEAALGGRSRETIRVDRDRLDKLINQIGELVIGASMVEQDWCKVAAAETTTSMNQLGKIVRDLQEMSLSLRMVPIAATFQKMTRIVRDLSNKLGKKINFESIGEETELDKTVVDSIGDPLIHMIRNSVDHGIESPEERIAAGKPAEGTVTVHAYHQGGNIYIRLTDDGKGLNVEAIRKKALSQGVISEGDELSHQEICDLIFHPGLSTAEKISDVSGRGVGMDVVRRNIAELKGSVGVHSEPGKGSTITVRLPLTLAIMDGLTVRLNQDVYIIPLLSVIESFRPGPSDVKRLAGKVEVVQVRGEVVPLVRLHRLFGIDGAVSDPTDGLLVLVDDHEGKFALLVDDLLGQQQVVTKNLEANFQKVVGVAGATILGDGRIALILDIAGLTALKPALPMPSEEAEQLSEITETQAVDHPANPDESLATSTEPDESTTNNPERSTPQHTWA</sequence>
<evidence type="ECO:0000259" key="15">
    <source>
        <dbReference type="PROSITE" id="PS50851"/>
    </source>
</evidence>
<dbReference type="CDD" id="cd00088">
    <property type="entry name" value="HPT"/>
    <property type="match status" value="1"/>
</dbReference>
<evidence type="ECO:0000256" key="8">
    <source>
        <dbReference type="ARBA" id="ARBA00022777"/>
    </source>
</evidence>
<dbReference type="InterPro" id="IPR051315">
    <property type="entry name" value="Bact_Chemotaxis_CheA"/>
</dbReference>
<comment type="function">
    <text evidence="11">Involved in the transmission of sensory signals from the chemoreceptors to the flagellar motors. CheA is autophosphorylated; it can transfer its phosphate group to either CheB or CheY.</text>
</comment>
<evidence type="ECO:0000259" key="14">
    <source>
        <dbReference type="PROSITE" id="PS50109"/>
    </source>
</evidence>
<dbReference type="InterPro" id="IPR036890">
    <property type="entry name" value="HATPase_C_sf"/>
</dbReference>
<evidence type="ECO:0000256" key="2">
    <source>
        <dbReference type="ARBA" id="ARBA00012438"/>
    </source>
</evidence>
<evidence type="ECO:0000256" key="9">
    <source>
        <dbReference type="ARBA" id="ARBA00022840"/>
    </source>
</evidence>
<dbReference type="SUPFAM" id="SSF47226">
    <property type="entry name" value="Histidine-containing phosphotransfer domain, HPT domain"/>
    <property type="match status" value="1"/>
</dbReference>
<dbReference type="SUPFAM" id="SSF50341">
    <property type="entry name" value="CheW-like"/>
    <property type="match status" value="1"/>
</dbReference>
<keyword evidence="10" id="KW-0902">Two-component regulatory system</keyword>
<reference evidence="17 18" key="1">
    <citation type="submission" date="2019-02" db="EMBL/GenBank/DDBJ databases">
        <title>Deep-cultivation of Planctomycetes and their phenomic and genomic characterization uncovers novel biology.</title>
        <authorList>
            <person name="Wiegand S."/>
            <person name="Jogler M."/>
            <person name="Boedeker C."/>
            <person name="Pinto D."/>
            <person name="Vollmers J."/>
            <person name="Rivas-Marin E."/>
            <person name="Kohn T."/>
            <person name="Peeters S.H."/>
            <person name="Heuer A."/>
            <person name="Rast P."/>
            <person name="Oberbeckmann S."/>
            <person name="Bunk B."/>
            <person name="Jeske O."/>
            <person name="Meyerdierks A."/>
            <person name="Storesund J.E."/>
            <person name="Kallscheuer N."/>
            <person name="Luecker S."/>
            <person name="Lage O.M."/>
            <person name="Pohl T."/>
            <person name="Merkel B.J."/>
            <person name="Hornburger P."/>
            <person name="Mueller R.-W."/>
            <person name="Bruemmer F."/>
            <person name="Labrenz M."/>
            <person name="Spormann A.M."/>
            <person name="Op den Camp H."/>
            <person name="Overmann J."/>
            <person name="Amann R."/>
            <person name="Jetten M.S.M."/>
            <person name="Mascher T."/>
            <person name="Medema M.H."/>
            <person name="Devos D.P."/>
            <person name="Kaster A.-K."/>
            <person name="Ovreas L."/>
            <person name="Rohde M."/>
            <person name="Galperin M.Y."/>
            <person name="Jogler C."/>
        </authorList>
    </citation>
    <scope>NUCLEOTIDE SEQUENCE [LARGE SCALE GENOMIC DNA]</scope>
    <source>
        <strain evidence="17 18">SV_7m_r</strain>
    </source>
</reference>
<feature type="compositionally biased region" description="Polar residues" evidence="13">
    <location>
        <begin position="822"/>
        <end position="846"/>
    </location>
</feature>
<dbReference type="Gene3D" id="3.30.565.10">
    <property type="entry name" value="Histidine kinase-like ATPase, C-terminal domain"/>
    <property type="match status" value="1"/>
</dbReference>
<dbReference type="CDD" id="cd00731">
    <property type="entry name" value="CheA_reg"/>
    <property type="match status" value="1"/>
</dbReference>
<dbReference type="Pfam" id="PF01627">
    <property type="entry name" value="Hpt"/>
    <property type="match status" value="1"/>
</dbReference>
<dbReference type="PROSITE" id="PS50894">
    <property type="entry name" value="HPT"/>
    <property type="match status" value="1"/>
</dbReference>
<dbReference type="Gene3D" id="1.10.287.560">
    <property type="entry name" value="Histidine kinase CheA-like, homodimeric domain"/>
    <property type="match status" value="1"/>
</dbReference>
<dbReference type="GO" id="GO:0000155">
    <property type="term" value="F:phosphorelay sensor kinase activity"/>
    <property type="evidence" value="ECO:0007669"/>
    <property type="project" value="InterPro"/>
</dbReference>
<evidence type="ECO:0000256" key="1">
    <source>
        <dbReference type="ARBA" id="ARBA00000085"/>
    </source>
</evidence>
<dbReference type="PROSITE" id="PS50851">
    <property type="entry name" value="CHEW"/>
    <property type="match status" value="1"/>
</dbReference>
<dbReference type="CDD" id="cd16916">
    <property type="entry name" value="HATPase_CheA-like"/>
    <property type="match status" value="1"/>
</dbReference>
<evidence type="ECO:0000256" key="13">
    <source>
        <dbReference type="SAM" id="MobiDB-lite"/>
    </source>
</evidence>